<dbReference type="EMBL" id="JADBDZ010000001">
    <property type="protein sequence ID" value="MBE1536132.1"/>
    <property type="molecule type" value="Genomic_DNA"/>
</dbReference>
<evidence type="ECO:0000313" key="2">
    <source>
        <dbReference type="Proteomes" id="UP000627838"/>
    </source>
</evidence>
<organism evidence="1 2">
    <name type="scientific">Actinomadura algeriensis</name>
    <dbReference type="NCBI Taxonomy" id="1679523"/>
    <lineage>
        <taxon>Bacteria</taxon>
        <taxon>Bacillati</taxon>
        <taxon>Actinomycetota</taxon>
        <taxon>Actinomycetes</taxon>
        <taxon>Streptosporangiales</taxon>
        <taxon>Thermomonosporaceae</taxon>
        <taxon>Actinomadura</taxon>
    </lineage>
</organism>
<gene>
    <name evidence="1" type="ORF">H4W34_005965</name>
</gene>
<keyword evidence="2" id="KW-1185">Reference proteome</keyword>
<proteinExistence type="predicted"/>
<evidence type="ECO:0000313" key="1">
    <source>
        <dbReference type="EMBL" id="MBE1536132.1"/>
    </source>
</evidence>
<accession>A0ABR9JZY5</accession>
<reference evidence="1 2" key="1">
    <citation type="submission" date="2020-10" db="EMBL/GenBank/DDBJ databases">
        <title>Sequencing the genomes of 1000 actinobacteria strains.</title>
        <authorList>
            <person name="Klenk H.-P."/>
        </authorList>
    </citation>
    <scope>NUCLEOTIDE SEQUENCE [LARGE SCALE GENOMIC DNA]</scope>
    <source>
        <strain evidence="1 2">DSM 46744</strain>
    </source>
</reference>
<sequence>MFIAITLVGMTRADRQGLCVLYTGPDKAGGTYRESSATAFGEPIAGIFCMDGGELDTTEFFKYT</sequence>
<name>A0ABR9JZY5_9ACTN</name>
<dbReference type="Proteomes" id="UP000627838">
    <property type="component" value="Unassembled WGS sequence"/>
</dbReference>
<protein>
    <submittedName>
        <fullName evidence="1">Uncharacterized protein</fullName>
    </submittedName>
</protein>
<dbReference type="RefSeq" id="WP_192762216.1">
    <property type="nucleotide sequence ID" value="NZ_JADBDZ010000001.1"/>
</dbReference>
<comment type="caution">
    <text evidence="1">The sequence shown here is derived from an EMBL/GenBank/DDBJ whole genome shotgun (WGS) entry which is preliminary data.</text>
</comment>